<comment type="caution">
    <text evidence="1">The sequence shown here is derived from an EMBL/GenBank/DDBJ whole genome shotgun (WGS) entry which is preliminary data.</text>
</comment>
<keyword evidence="2" id="KW-1185">Reference proteome</keyword>
<evidence type="ECO:0000313" key="1">
    <source>
        <dbReference type="EMBL" id="DAD18213.1"/>
    </source>
</evidence>
<reference evidence="1 2" key="1">
    <citation type="journal article" date="2020" name="Mol. Biol. Evol.">
        <title>Distinct Expression and Methylation Patterns for Genes with Different Fates following a Single Whole-Genome Duplication in Flowering Plants.</title>
        <authorList>
            <person name="Shi T."/>
            <person name="Rahmani R.S."/>
            <person name="Gugger P.F."/>
            <person name="Wang M."/>
            <person name="Li H."/>
            <person name="Zhang Y."/>
            <person name="Li Z."/>
            <person name="Wang Q."/>
            <person name="Van de Peer Y."/>
            <person name="Marchal K."/>
            <person name="Chen J."/>
        </authorList>
    </citation>
    <scope>NUCLEOTIDE SEQUENCE [LARGE SCALE GENOMIC DNA]</scope>
    <source>
        <tissue evidence="1">Leaf</tissue>
    </source>
</reference>
<protein>
    <submittedName>
        <fullName evidence="1">Uncharacterized protein</fullName>
    </submittedName>
</protein>
<gene>
    <name evidence="1" type="ORF">HUJ06_019676</name>
</gene>
<sequence length="42" mass="4735">MLQAQSIPDDKVREKGTMENIQVLGVLRVRAGDLSIDYFQSI</sequence>
<dbReference type="Proteomes" id="UP000607653">
    <property type="component" value="Unassembled WGS sequence"/>
</dbReference>
<evidence type="ECO:0000313" key="2">
    <source>
        <dbReference type="Proteomes" id="UP000607653"/>
    </source>
</evidence>
<organism evidence="1 2">
    <name type="scientific">Nelumbo nucifera</name>
    <name type="common">Sacred lotus</name>
    <dbReference type="NCBI Taxonomy" id="4432"/>
    <lineage>
        <taxon>Eukaryota</taxon>
        <taxon>Viridiplantae</taxon>
        <taxon>Streptophyta</taxon>
        <taxon>Embryophyta</taxon>
        <taxon>Tracheophyta</taxon>
        <taxon>Spermatophyta</taxon>
        <taxon>Magnoliopsida</taxon>
        <taxon>Proteales</taxon>
        <taxon>Nelumbonaceae</taxon>
        <taxon>Nelumbo</taxon>
    </lineage>
</organism>
<accession>A0A822XEZ4</accession>
<dbReference type="AlphaFoldDB" id="A0A822XEZ4"/>
<name>A0A822XEZ4_NELNU</name>
<proteinExistence type="predicted"/>
<dbReference type="EMBL" id="DUZY01000001">
    <property type="protein sequence ID" value="DAD18213.1"/>
    <property type="molecule type" value="Genomic_DNA"/>
</dbReference>